<protein>
    <submittedName>
        <fullName evidence="1">Uncharacterized protein</fullName>
    </submittedName>
</protein>
<evidence type="ECO:0000313" key="2">
    <source>
        <dbReference type="Proteomes" id="UP000824023"/>
    </source>
</evidence>
<reference evidence="1" key="2">
    <citation type="submission" date="2021-04" db="EMBL/GenBank/DDBJ databases">
        <authorList>
            <person name="Gilroy R."/>
        </authorList>
    </citation>
    <scope>NUCLEOTIDE SEQUENCE</scope>
    <source>
        <strain evidence="1">ChiHjej12B11-24981</strain>
    </source>
</reference>
<name>A0A9D2A5A3_9BACE</name>
<organism evidence="1 2">
    <name type="scientific">Candidatus Bacteroides merdipullorum</name>
    <dbReference type="NCBI Taxonomy" id="2838474"/>
    <lineage>
        <taxon>Bacteria</taxon>
        <taxon>Pseudomonadati</taxon>
        <taxon>Bacteroidota</taxon>
        <taxon>Bacteroidia</taxon>
        <taxon>Bacteroidales</taxon>
        <taxon>Bacteroidaceae</taxon>
        <taxon>Bacteroides</taxon>
    </lineage>
</organism>
<evidence type="ECO:0000313" key="1">
    <source>
        <dbReference type="EMBL" id="HIZ01666.1"/>
    </source>
</evidence>
<dbReference type="Proteomes" id="UP000824023">
    <property type="component" value="Unassembled WGS sequence"/>
</dbReference>
<dbReference type="EMBL" id="DXCK01000073">
    <property type="protein sequence ID" value="HIZ01666.1"/>
    <property type="molecule type" value="Genomic_DNA"/>
</dbReference>
<gene>
    <name evidence="1" type="ORF">H9819_05340</name>
</gene>
<accession>A0A9D2A5A3</accession>
<proteinExistence type="predicted"/>
<reference evidence="1" key="1">
    <citation type="journal article" date="2021" name="PeerJ">
        <title>Extensive microbial diversity within the chicken gut microbiome revealed by metagenomics and culture.</title>
        <authorList>
            <person name="Gilroy R."/>
            <person name="Ravi A."/>
            <person name="Getino M."/>
            <person name="Pursley I."/>
            <person name="Horton D.L."/>
            <person name="Alikhan N.F."/>
            <person name="Baker D."/>
            <person name="Gharbi K."/>
            <person name="Hall N."/>
            <person name="Watson M."/>
            <person name="Adriaenssens E.M."/>
            <person name="Foster-Nyarko E."/>
            <person name="Jarju S."/>
            <person name="Secka A."/>
            <person name="Antonio M."/>
            <person name="Oren A."/>
            <person name="Chaudhuri R.R."/>
            <person name="La Ragione R."/>
            <person name="Hildebrand F."/>
            <person name="Pallen M.J."/>
        </authorList>
    </citation>
    <scope>NUCLEOTIDE SEQUENCE</scope>
    <source>
        <strain evidence="1">ChiHjej12B11-24981</strain>
    </source>
</reference>
<comment type="caution">
    <text evidence="1">The sequence shown here is derived from an EMBL/GenBank/DDBJ whole genome shotgun (WGS) entry which is preliminary data.</text>
</comment>
<sequence length="307" mass="36315">MKELPYNMLPLAAETEMARDWTLLSEKYWKFKKNSATLCQNAKEFPTSRQMKFISSRTGLEWHMVNTYPERDSNSSFYFFYTPYTNPQGKKGCYTISEEDCERITPHFLDRVRTRFLHPRGIFPKTLDETVEAFCRHLSNSGNFLFITPKTHEKYVVLKHGIAIVDVAGNGLTTYITFVTFEMLLHYQTPYKRIVERFLELYKENHNRWDMDRFTRIINEEGLWPGDDELTEIKTKALRKFTPPPGGISRLQGIRNRKYDRAMQEIGESAARQWTPTLQRPGTTEWINPDELQKGVEELMKQRRRTE</sequence>
<dbReference type="AlphaFoldDB" id="A0A9D2A5A3"/>